<dbReference type="InParanoid" id="A0A2J7RHE4"/>
<protein>
    <submittedName>
        <fullName evidence="3">Uncharacterized protein</fullName>
    </submittedName>
</protein>
<gene>
    <name evidence="3" type="ORF">B7P43_G06539</name>
</gene>
<accession>A0A2J7RHE4</accession>
<comment type="caution">
    <text evidence="3">The sequence shown here is derived from an EMBL/GenBank/DDBJ whole genome shotgun (WGS) entry which is preliminary data.</text>
</comment>
<organism evidence="3 4">
    <name type="scientific">Cryptotermes secundus</name>
    <dbReference type="NCBI Taxonomy" id="105785"/>
    <lineage>
        <taxon>Eukaryota</taxon>
        <taxon>Metazoa</taxon>
        <taxon>Ecdysozoa</taxon>
        <taxon>Arthropoda</taxon>
        <taxon>Hexapoda</taxon>
        <taxon>Insecta</taxon>
        <taxon>Pterygota</taxon>
        <taxon>Neoptera</taxon>
        <taxon>Polyneoptera</taxon>
        <taxon>Dictyoptera</taxon>
        <taxon>Blattodea</taxon>
        <taxon>Blattoidea</taxon>
        <taxon>Termitoidae</taxon>
        <taxon>Kalotermitidae</taxon>
        <taxon>Cryptotermitinae</taxon>
        <taxon>Cryptotermes</taxon>
    </lineage>
</organism>
<reference evidence="3 4" key="1">
    <citation type="submission" date="2017-12" db="EMBL/GenBank/DDBJ databases">
        <title>Hemimetabolous genomes reveal molecular basis of termite eusociality.</title>
        <authorList>
            <person name="Harrison M.C."/>
            <person name="Jongepier E."/>
            <person name="Robertson H.M."/>
            <person name="Arning N."/>
            <person name="Bitard-Feildel T."/>
            <person name="Chao H."/>
            <person name="Childers C.P."/>
            <person name="Dinh H."/>
            <person name="Doddapaneni H."/>
            <person name="Dugan S."/>
            <person name="Gowin J."/>
            <person name="Greiner C."/>
            <person name="Han Y."/>
            <person name="Hu H."/>
            <person name="Hughes D.S.T."/>
            <person name="Huylmans A.-K."/>
            <person name="Kemena C."/>
            <person name="Kremer L.P.M."/>
            <person name="Lee S.L."/>
            <person name="Lopez-Ezquerra A."/>
            <person name="Mallet L."/>
            <person name="Monroy-Kuhn J.M."/>
            <person name="Moser A."/>
            <person name="Murali S.C."/>
            <person name="Muzny D.M."/>
            <person name="Otani S."/>
            <person name="Piulachs M.-D."/>
            <person name="Poelchau M."/>
            <person name="Qu J."/>
            <person name="Schaub F."/>
            <person name="Wada-Katsumata A."/>
            <person name="Worley K.C."/>
            <person name="Xie Q."/>
            <person name="Ylla G."/>
            <person name="Poulsen M."/>
            <person name="Gibbs R.A."/>
            <person name="Schal C."/>
            <person name="Richards S."/>
            <person name="Belles X."/>
            <person name="Korb J."/>
            <person name="Bornberg-Bauer E."/>
        </authorList>
    </citation>
    <scope>NUCLEOTIDE SEQUENCE [LARGE SCALE GENOMIC DNA]</scope>
    <source>
        <tissue evidence="3">Whole body</tissue>
    </source>
</reference>
<feature type="region of interest" description="Disordered" evidence="1">
    <location>
        <begin position="20"/>
        <end position="78"/>
    </location>
</feature>
<evidence type="ECO:0000256" key="2">
    <source>
        <dbReference type="SAM" id="SignalP"/>
    </source>
</evidence>
<evidence type="ECO:0000256" key="1">
    <source>
        <dbReference type="SAM" id="MobiDB-lite"/>
    </source>
</evidence>
<dbReference type="AlphaFoldDB" id="A0A2J7RHE4"/>
<dbReference type="EMBL" id="NEVH01003743">
    <property type="protein sequence ID" value="PNF40256.1"/>
    <property type="molecule type" value="Genomic_DNA"/>
</dbReference>
<feature type="signal peptide" evidence="2">
    <location>
        <begin position="1"/>
        <end position="19"/>
    </location>
</feature>
<name>A0A2J7RHE4_9NEOP</name>
<feature type="compositionally biased region" description="Basic and acidic residues" evidence="1">
    <location>
        <begin position="47"/>
        <end position="78"/>
    </location>
</feature>
<feature type="compositionally biased region" description="Basic and acidic residues" evidence="1">
    <location>
        <begin position="21"/>
        <end position="35"/>
    </location>
</feature>
<evidence type="ECO:0000313" key="4">
    <source>
        <dbReference type="Proteomes" id="UP000235965"/>
    </source>
</evidence>
<dbReference type="Proteomes" id="UP000235965">
    <property type="component" value="Unassembled WGS sequence"/>
</dbReference>
<keyword evidence="2" id="KW-0732">Signal</keyword>
<sequence>MPKILIFLVAMGLVTLCVTTPHHEPGHKDTGHSRDTSATAANGQAAGHDHHGSHDHGHIHSHAHDHDHQHDHPHPHPH</sequence>
<evidence type="ECO:0000313" key="3">
    <source>
        <dbReference type="EMBL" id="PNF40256.1"/>
    </source>
</evidence>
<proteinExistence type="predicted"/>
<feature type="chain" id="PRO_5014380278" evidence="2">
    <location>
        <begin position="20"/>
        <end position="78"/>
    </location>
</feature>
<keyword evidence="4" id="KW-1185">Reference proteome</keyword>